<dbReference type="InterPro" id="IPR013783">
    <property type="entry name" value="Ig-like_fold"/>
</dbReference>
<dbReference type="PANTHER" id="PTHR46521:SF4">
    <property type="entry name" value="SUCROSE-PHOSPHATASE 2-RELATED"/>
    <property type="match status" value="1"/>
</dbReference>
<sequence length="355" mass="41316">MVTVYYYTSWYPVFIYTEIDNRWTTLPMSKIESRYHWTQITLPQLQEFVFTDGMNYWDNPIDSQNYKVSGAGVYAVFHGRVIQINTKPSHLLLITDLDNTLVGWNREAKNSLKKFNNFWISNHYFNGSKLVYNTGRSFDGYIDLFQRGFELLDPDLLIVSVGSNAYTINPNNGEYVNREDYNSFIQKENWDSFIINRLLLYEFKWLKLPGFIHIFPGKIILKSSVEDMSANFSRFKEFLRNKGNHERCEKVINARAILSRDGEDYMIDIVPLEGGKKLGVLFAQEMFGFRDEETLVAGDSENDIQMFRGNHWGVCVANSQGELVAWLQKKNRSNKYKSECQYADAIIEAALKITS</sequence>
<reference evidence="3" key="1">
    <citation type="submission" date="2021-09" db="EMBL/GenBank/DDBJ databases">
        <authorList>
            <consortium name="AG Swart"/>
            <person name="Singh M."/>
            <person name="Singh A."/>
            <person name="Seah K."/>
            <person name="Emmerich C."/>
        </authorList>
    </citation>
    <scope>NUCLEOTIDE SEQUENCE</scope>
    <source>
        <strain evidence="3">ATCC30299</strain>
    </source>
</reference>
<dbReference type="Gene3D" id="3.90.1070.10">
    <property type="match status" value="1"/>
</dbReference>
<dbReference type="SFLD" id="SFLDG01140">
    <property type="entry name" value="C2.B:_Phosphomannomutase_and_P"/>
    <property type="match status" value="1"/>
</dbReference>
<evidence type="ECO:0000259" key="2">
    <source>
        <dbReference type="Pfam" id="PF05116"/>
    </source>
</evidence>
<comment type="caution">
    <text evidence="3">The sequence shown here is derived from an EMBL/GenBank/DDBJ whole genome shotgun (WGS) entry which is preliminary data.</text>
</comment>
<organism evidence="3 4">
    <name type="scientific">Blepharisma stoltei</name>
    <dbReference type="NCBI Taxonomy" id="1481888"/>
    <lineage>
        <taxon>Eukaryota</taxon>
        <taxon>Sar</taxon>
        <taxon>Alveolata</taxon>
        <taxon>Ciliophora</taxon>
        <taxon>Postciliodesmatophora</taxon>
        <taxon>Heterotrichea</taxon>
        <taxon>Heterotrichida</taxon>
        <taxon>Blepharismidae</taxon>
        <taxon>Blepharisma</taxon>
    </lineage>
</organism>
<dbReference type="SFLD" id="SFLDS00003">
    <property type="entry name" value="Haloacid_Dehalogenase"/>
    <property type="match status" value="1"/>
</dbReference>
<dbReference type="Gene3D" id="3.40.50.1000">
    <property type="entry name" value="HAD superfamily/HAD-like"/>
    <property type="match status" value="1"/>
</dbReference>
<evidence type="ECO:0000313" key="3">
    <source>
        <dbReference type="EMBL" id="CAG9318429.1"/>
    </source>
</evidence>
<dbReference type="AlphaFoldDB" id="A0AAU9IZ28"/>
<evidence type="ECO:0000313" key="4">
    <source>
        <dbReference type="Proteomes" id="UP001162131"/>
    </source>
</evidence>
<keyword evidence="1" id="KW-0378">Hydrolase</keyword>
<accession>A0AAU9IZ28</accession>
<dbReference type="InterPro" id="IPR006380">
    <property type="entry name" value="SPP-like_dom"/>
</dbReference>
<dbReference type="InterPro" id="IPR036412">
    <property type="entry name" value="HAD-like_sf"/>
</dbReference>
<dbReference type="InterPro" id="IPR023214">
    <property type="entry name" value="HAD_sf"/>
</dbReference>
<dbReference type="PANTHER" id="PTHR46521">
    <property type="entry name" value="SUCROSE-PHOSPHATASE 2-RELATED"/>
    <property type="match status" value="1"/>
</dbReference>
<dbReference type="Gene3D" id="2.60.40.10">
    <property type="entry name" value="Immunoglobulins"/>
    <property type="match status" value="1"/>
</dbReference>
<dbReference type="SUPFAM" id="SSF56784">
    <property type="entry name" value="HAD-like"/>
    <property type="match status" value="1"/>
</dbReference>
<proteinExistence type="predicted"/>
<dbReference type="SFLD" id="SFLDG01141">
    <property type="entry name" value="C2.B.1:_Sucrose_Phosphatase_Li"/>
    <property type="match status" value="1"/>
</dbReference>
<dbReference type="Pfam" id="PF05116">
    <property type="entry name" value="S6PP"/>
    <property type="match status" value="2"/>
</dbReference>
<dbReference type="InterPro" id="IPR051518">
    <property type="entry name" value="Sucrose_Phosphatase"/>
</dbReference>
<feature type="domain" description="Sucrose phosphatase-like" evidence="2">
    <location>
        <begin position="253"/>
        <end position="349"/>
    </location>
</feature>
<dbReference type="Proteomes" id="UP001162131">
    <property type="component" value="Unassembled WGS sequence"/>
</dbReference>
<evidence type="ECO:0000256" key="1">
    <source>
        <dbReference type="ARBA" id="ARBA00022801"/>
    </source>
</evidence>
<protein>
    <recommendedName>
        <fullName evidence="2">Sucrose phosphatase-like domain-containing protein</fullName>
    </recommendedName>
</protein>
<dbReference type="GO" id="GO:0016787">
    <property type="term" value="F:hydrolase activity"/>
    <property type="evidence" value="ECO:0007669"/>
    <property type="project" value="UniProtKB-KW"/>
</dbReference>
<feature type="domain" description="Sucrose phosphatase-like" evidence="2">
    <location>
        <begin position="91"/>
        <end position="197"/>
    </location>
</feature>
<dbReference type="NCBIfam" id="TIGR01484">
    <property type="entry name" value="HAD-SF-IIB"/>
    <property type="match status" value="1"/>
</dbReference>
<dbReference type="EMBL" id="CAJZBQ010000020">
    <property type="protein sequence ID" value="CAG9318429.1"/>
    <property type="molecule type" value="Genomic_DNA"/>
</dbReference>
<dbReference type="InterPro" id="IPR006379">
    <property type="entry name" value="HAD-SF_hydro_IIB"/>
</dbReference>
<gene>
    <name evidence="3" type="ORF">BSTOLATCC_MIC20903</name>
</gene>
<keyword evidence="4" id="KW-1185">Reference proteome</keyword>
<name>A0AAU9IZ28_9CILI</name>